<dbReference type="PANTHER" id="PTHR10882">
    <property type="entry name" value="DIPHTHINE SYNTHASE"/>
    <property type="match status" value="1"/>
</dbReference>
<evidence type="ECO:0000256" key="1">
    <source>
        <dbReference type="ARBA" id="ARBA00004006"/>
    </source>
</evidence>
<dbReference type="VEuPathDB" id="GiardiaDB:QR46_2110"/>
<dbReference type="InterPro" id="IPR004551">
    <property type="entry name" value="Dphthn_synthase"/>
</dbReference>
<comment type="caution">
    <text evidence="11">The sequence shown here is derived from an EMBL/GenBank/DDBJ whole genome shotgun (WGS) entry which is preliminary data.</text>
</comment>
<dbReference type="Proteomes" id="UP000070089">
    <property type="component" value="Unassembled WGS sequence"/>
</dbReference>
<dbReference type="NCBIfam" id="TIGR00522">
    <property type="entry name" value="dph5"/>
    <property type="match status" value="1"/>
</dbReference>
<comment type="function">
    <text evidence="1">S-adenosyl-L-methionine-dependent methyltransferase that catalyzes four methylations of the modified target histidine residue in translation elongation factor 2 (EF-2), to form an intermediate called diphthine methyl ester. The four successive methylation reactions represent the second step of diphthamide biosynthesis.</text>
</comment>
<name>A0A132NUY1_GIAIN</name>
<dbReference type="UniPathway" id="UPA00559"/>
<dbReference type="InterPro" id="IPR000878">
    <property type="entry name" value="4pyrrol_Mease"/>
</dbReference>
<keyword evidence="7 9" id="KW-0949">S-adenosyl-L-methionine</keyword>
<comment type="similarity">
    <text evidence="3">Belongs to the diphthine synthase family.</text>
</comment>
<dbReference type="EC" id="2.1.1.314" evidence="4"/>
<feature type="domain" description="Tetrapyrrole methylase" evidence="10">
    <location>
        <begin position="1"/>
        <end position="240"/>
    </location>
</feature>
<keyword evidence="5" id="KW-0489">Methyltransferase</keyword>
<feature type="binding site" evidence="9">
    <location>
        <begin position="115"/>
        <end position="116"/>
    </location>
    <ligand>
        <name>S-adenosyl-L-methionine</name>
        <dbReference type="ChEBI" id="CHEBI:59789"/>
    </ligand>
</feature>
<dbReference type="AlphaFoldDB" id="A0A132NUY1"/>
<dbReference type="InterPro" id="IPR014777">
    <property type="entry name" value="4pyrrole_Mease_sub1"/>
</dbReference>
<feature type="binding site" evidence="9">
    <location>
        <position position="166"/>
    </location>
    <ligand>
        <name>S-adenosyl-L-methionine</name>
        <dbReference type="ChEBI" id="CHEBI:59789"/>
    </ligand>
</feature>
<proteinExistence type="inferred from homology"/>
<evidence type="ECO:0000256" key="5">
    <source>
        <dbReference type="ARBA" id="ARBA00022603"/>
    </source>
</evidence>
<comment type="catalytic activity">
    <reaction evidence="8">
        <text>2-[(3S)-amino-3-carboxypropyl]-L-histidyl-[translation elongation factor 2] + 4 S-adenosyl-L-methionine = diphthine methyl ester-[translation elongation factor 2] + 4 S-adenosyl-L-homocysteine + 3 H(+)</text>
        <dbReference type="Rhea" id="RHEA:42652"/>
        <dbReference type="Rhea" id="RHEA-COMP:9749"/>
        <dbReference type="Rhea" id="RHEA-COMP:10173"/>
        <dbReference type="ChEBI" id="CHEBI:15378"/>
        <dbReference type="ChEBI" id="CHEBI:57856"/>
        <dbReference type="ChEBI" id="CHEBI:59789"/>
        <dbReference type="ChEBI" id="CHEBI:73995"/>
        <dbReference type="ChEBI" id="CHEBI:79005"/>
        <dbReference type="EC" id="2.1.1.314"/>
    </reaction>
</comment>
<dbReference type="OrthoDB" id="2516at2759"/>
<dbReference type="SUPFAM" id="SSF53790">
    <property type="entry name" value="Tetrapyrrole methylase"/>
    <property type="match status" value="1"/>
</dbReference>
<dbReference type="PIRSF" id="PIRSF036432">
    <property type="entry name" value="Diphthine_synth"/>
    <property type="match status" value="1"/>
</dbReference>
<sequence length="290" mass="33202">MLYMIGLGFMPEDISVRALRAVRSSARVYLDTYTSIIISYEDMRCLMEDVLQRTDLIQCDRKVVEQDEDSIIADAVQHDVAFLVAGDVFCATTHTNLYLKAIQQKVSVVVMHNASIMTAVSCTGLEMYRFGRTVSIPIFTSTWRPSSFLDYYLENARLNLHTLVLLQMSTKELDMDLYCEKGLERYSNPYYLLPNQAARQILSLVDEYPDTYSQVSTDTIVIVCCRVGTDTQQLESTTLGRCALQTDEYYGKPMYALVLPSPIIMEQERRMLELFTDDISVKNMLKEITR</sequence>
<accession>A0A132NUY1</accession>
<dbReference type="GO" id="GO:0032259">
    <property type="term" value="P:methylation"/>
    <property type="evidence" value="ECO:0007669"/>
    <property type="project" value="UniProtKB-KW"/>
</dbReference>
<dbReference type="InterPro" id="IPR035996">
    <property type="entry name" value="4pyrrol_Methylase_sf"/>
</dbReference>
<evidence type="ECO:0000256" key="7">
    <source>
        <dbReference type="ARBA" id="ARBA00022691"/>
    </source>
</evidence>
<protein>
    <recommendedName>
        <fullName evidence="4">diphthine methyl ester synthase</fullName>
        <ecNumber evidence="4">2.1.1.314</ecNumber>
    </recommendedName>
</protein>
<dbReference type="CDD" id="cd11647">
    <property type="entry name" value="DHP5_DphB"/>
    <property type="match status" value="1"/>
</dbReference>
<dbReference type="Gene3D" id="3.40.1010.10">
    <property type="entry name" value="Cobalt-precorrin-4 Transmethylase, Domain 1"/>
    <property type="match status" value="1"/>
</dbReference>
<evidence type="ECO:0000256" key="9">
    <source>
        <dbReference type="PIRSR" id="PIRSR036432-1"/>
    </source>
</evidence>
<dbReference type="EMBL" id="JXTI01000052">
    <property type="protein sequence ID" value="KWX13881.1"/>
    <property type="molecule type" value="Genomic_DNA"/>
</dbReference>
<dbReference type="GO" id="GO:0017183">
    <property type="term" value="P:protein histidyl modification to diphthamide"/>
    <property type="evidence" value="ECO:0007669"/>
    <property type="project" value="UniProtKB-UniPathway"/>
</dbReference>
<feature type="binding site" evidence="9">
    <location>
        <position position="87"/>
    </location>
    <ligand>
        <name>S-adenosyl-L-methionine</name>
        <dbReference type="ChEBI" id="CHEBI:59789"/>
    </ligand>
</feature>
<evidence type="ECO:0000256" key="6">
    <source>
        <dbReference type="ARBA" id="ARBA00022679"/>
    </source>
</evidence>
<comment type="pathway">
    <text evidence="2">Protein modification; peptidyl-diphthamide biosynthesis.</text>
</comment>
<evidence type="ECO:0000313" key="11">
    <source>
        <dbReference type="EMBL" id="KWX13881.1"/>
    </source>
</evidence>
<evidence type="ECO:0000256" key="3">
    <source>
        <dbReference type="ARBA" id="ARBA00006729"/>
    </source>
</evidence>
<dbReference type="Pfam" id="PF00590">
    <property type="entry name" value="TP_methylase"/>
    <property type="match status" value="1"/>
</dbReference>
<dbReference type="Gene3D" id="3.30.950.10">
    <property type="entry name" value="Methyltransferase, Cobalt-precorrin-4 Transmethylase, Domain 2"/>
    <property type="match status" value="1"/>
</dbReference>
<organism evidence="11 12">
    <name type="scientific">Giardia duodenalis assemblage B</name>
    <dbReference type="NCBI Taxonomy" id="1394984"/>
    <lineage>
        <taxon>Eukaryota</taxon>
        <taxon>Metamonada</taxon>
        <taxon>Diplomonadida</taxon>
        <taxon>Hexamitidae</taxon>
        <taxon>Giardiinae</taxon>
        <taxon>Giardia</taxon>
    </lineage>
</organism>
<dbReference type="GO" id="GO:0141133">
    <property type="term" value="F:diphthine methyl ester synthase activity"/>
    <property type="evidence" value="ECO:0007669"/>
    <property type="project" value="UniProtKB-EC"/>
</dbReference>
<reference evidence="11 12" key="1">
    <citation type="journal article" date="2015" name="Mol. Biochem. Parasitol.">
        <title>Identification of polymorphic genes for use in assemblage B genotyping assays through comparative genomics of multiple assemblage B Giardia duodenalis isolates.</title>
        <authorList>
            <person name="Wielinga C."/>
            <person name="Thompson R.C."/>
            <person name="Monis P."/>
            <person name="Ryan U."/>
        </authorList>
    </citation>
    <scope>NUCLEOTIDE SEQUENCE [LARGE SCALE GENOMIC DNA]</scope>
    <source>
        <strain evidence="11 12">BAH15c1</strain>
    </source>
</reference>
<keyword evidence="6" id="KW-0808">Transferase</keyword>
<evidence type="ECO:0000256" key="8">
    <source>
        <dbReference type="ARBA" id="ARBA00048752"/>
    </source>
</evidence>
<dbReference type="PANTHER" id="PTHR10882:SF0">
    <property type="entry name" value="DIPHTHINE METHYL ESTER SYNTHASE"/>
    <property type="match status" value="1"/>
</dbReference>
<evidence type="ECO:0000256" key="2">
    <source>
        <dbReference type="ARBA" id="ARBA00005156"/>
    </source>
</evidence>
<evidence type="ECO:0000313" key="12">
    <source>
        <dbReference type="Proteomes" id="UP000070089"/>
    </source>
</evidence>
<evidence type="ECO:0000256" key="4">
    <source>
        <dbReference type="ARBA" id="ARBA00011927"/>
    </source>
</evidence>
<dbReference type="InterPro" id="IPR014776">
    <property type="entry name" value="4pyrrole_Mease_sub2"/>
</dbReference>
<gene>
    <name evidence="11" type="ORF">QR46_2110</name>
</gene>
<evidence type="ECO:0000259" key="10">
    <source>
        <dbReference type="Pfam" id="PF00590"/>
    </source>
</evidence>